<comment type="caution">
    <text evidence="5">The sequence shown here is derived from an EMBL/GenBank/DDBJ whole genome shotgun (WGS) entry which is preliminary data.</text>
</comment>
<reference evidence="5" key="2">
    <citation type="submission" date="2020-09" db="EMBL/GenBank/DDBJ databases">
        <authorList>
            <person name="Sun Q."/>
            <person name="Kim S."/>
        </authorList>
    </citation>
    <scope>NUCLEOTIDE SEQUENCE</scope>
    <source>
        <strain evidence="5">KCTC 12988</strain>
    </source>
</reference>
<proteinExistence type="predicted"/>
<dbReference type="PROSITE" id="PS50949">
    <property type="entry name" value="HTH_GNTR"/>
    <property type="match status" value="1"/>
</dbReference>
<organism evidence="5 6">
    <name type="scientific">Roseibacillus persicicus</name>
    <dbReference type="NCBI Taxonomy" id="454148"/>
    <lineage>
        <taxon>Bacteria</taxon>
        <taxon>Pseudomonadati</taxon>
        <taxon>Verrucomicrobiota</taxon>
        <taxon>Verrucomicrobiia</taxon>
        <taxon>Verrucomicrobiales</taxon>
        <taxon>Verrucomicrobiaceae</taxon>
        <taxon>Roseibacillus</taxon>
    </lineage>
</organism>
<dbReference type="InterPro" id="IPR036390">
    <property type="entry name" value="WH_DNA-bd_sf"/>
</dbReference>
<feature type="domain" description="HTH gntR-type" evidence="4">
    <location>
        <begin position="1"/>
        <end position="65"/>
    </location>
</feature>
<dbReference type="CDD" id="cd07377">
    <property type="entry name" value="WHTH_GntR"/>
    <property type="match status" value="1"/>
</dbReference>
<dbReference type="Pfam" id="PF13377">
    <property type="entry name" value="Peripla_BP_3"/>
    <property type="match status" value="1"/>
</dbReference>
<dbReference type="SUPFAM" id="SSF46785">
    <property type="entry name" value="Winged helix' DNA-binding domain"/>
    <property type="match status" value="1"/>
</dbReference>
<dbReference type="AlphaFoldDB" id="A0A918TTV7"/>
<dbReference type="PANTHER" id="PTHR30146">
    <property type="entry name" value="LACI-RELATED TRANSCRIPTIONAL REPRESSOR"/>
    <property type="match status" value="1"/>
</dbReference>
<dbReference type="SMART" id="SM00345">
    <property type="entry name" value="HTH_GNTR"/>
    <property type="match status" value="1"/>
</dbReference>
<name>A0A918TTV7_9BACT</name>
<dbReference type="GO" id="GO:0000976">
    <property type="term" value="F:transcription cis-regulatory region binding"/>
    <property type="evidence" value="ECO:0007669"/>
    <property type="project" value="TreeGrafter"/>
</dbReference>
<evidence type="ECO:0000256" key="1">
    <source>
        <dbReference type="ARBA" id="ARBA00023015"/>
    </source>
</evidence>
<dbReference type="PRINTS" id="PR00035">
    <property type="entry name" value="HTHGNTR"/>
</dbReference>
<dbReference type="InterPro" id="IPR046335">
    <property type="entry name" value="LacI/GalR-like_sensor"/>
</dbReference>
<dbReference type="InterPro" id="IPR036388">
    <property type="entry name" value="WH-like_DNA-bd_sf"/>
</dbReference>
<dbReference type="InterPro" id="IPR028082">
    <property type="entry name" value="Peripla_BP_I"/>
</dbReference>
<dbReference type="GO" id="GO:0003700">
    <property type="term" value="F:DNA-binding transcription factor activity"/>
    <property type="evidence" value="ECO:0007669"/>
    <property type="project" value="InterPro"/>
</dbReference>
<keyword evidence="1" id="KW-0805">Transcription regulation</keyword>
<gene>
    <name evidence="5" type="ORF">GCM10007100_32750</name>
</gene>
<dbReference type="Gene3D" id="3.40.50.2300">
    <property type="match status" value="2"/>
</dbReference>
<accession>A0A918TTV7</accession>
<dbReference type="PANTHER" id="PTHR30146:SF109">
    <property type="entry name" value="HTH-TYPE TRANSCRIPTIONAL REGULATOR GALS"/>
    <property type="match status" value="1"/>
</dbReference>
<dbReference type="Gene3D" id="1.10.10.10">
    <property type="entry name" value="Winged helix-like DNA-binding domain superfamily/Winged helix DNA-binding domain"/>
    <property type="match status" value="1"/>
</dbReference>
<dbReference type="EMBL" id="BMXI01000015">
    <property type="protein sequence ID" value="GHC62719.1"/>
    <property type="molecule type" value="Genomic_DNA"/>
</dbReference>
<dbReference type="Proteomes" id="UP000644507">
    <property type="component" value="Unassembled WGS sequence"/>
</dbReference>
<sequence length="354" mass="39001">MQIYKEILHQIHDQTFSPGDFLPTEAELCKKYQTSRPTIARALKLLSDEKLVVRKAGFGTQVLAPRKSALLAGLLIPQLNEIEIFKPISASIAETSGMGGMRVILPSELSFADDLKKRTNSLADQLIEARVRGVFFAPTEHLENPSDFNSGVIERLTDAGIRVVLIDRDIYRWPRQTRNDLVSIDNIEAGYSVASHLLEQGCKRLVFVTRENPAVTVQLRRMGCREALTQHGLQASSLLTVIDPESSPGKAANELFESGADGIICANDVTAGPILRGLIDRGADIPGRVKVSGFDDVEHASLLSVPLTTYQQPCRDIGRVAAELMMHRIKYPDTPIQRVTLQGQLIIRGSTVKQ</sequence>
<keyword evidence="3" id="KW-0804">Transcription</keyword>
<evidence type="ECO:0000256" key="2">
    <source>
        <dbReference type="ARBA" id="ARBA00023125"/>
    </source>
</evidence>
<evidence type="ECO:0000313" key="5">
    <source>
        <dbReference type="EMBL" id="GHC62719.1"/>
    </source>
</evidence>
<evidence type="ECO:0000313" key="6">
    <source>
        <dbReference type="Proteomes" id="UP000644507"/>
    </source>
</evidence>
<evidence type="ECO:0000259" key="4">
    <source>
        <dbReference type="PROSITE" id="PS50949"/>
    </source>
</evidence>
<dbReference type="SUPFAM" id="SSF53822">
    <property type="entry name" value="Periplasmic binding protein-like I"/>
    <property type="match status" value="1"/>
</dbReference>
<evidence type="ECO:0000256" key="3">
    <source>
        <dbReference type="ARBA" id="ARBA00023163"/>
    </source>
</evidence>
<dbReference type="InterPro" id="IPR000524">
    <property type="entry name" value="Tscrpt_reg_HTH_GntR"/>
</dbReference>
<dbReference type="CDD" id="cd06267">
    <property type="entry name" value="PBP1_LacI_sugar_binding-like"/>
    <property type="match status" value="1"/>
</dbReference>
<dbReference type="Pfam" id="PF00392">
    <property type="entry name" value="GntR"/>
    <property type="match status" value="1"/>
</dbReference>
<reference evidence="5" key="1">
    <citation type="journal article" date="2014" name="Int. J. Syst. Evol. Microbiol.">
        <title>Complete genome sequence of Corynebacterium casei LMG S-19264T (=DSM 44701T), isolated from a smear-ripened cheese.</title>
        <authorList>
            <consortium name="US DOE Joint Genome Institute (JGI-PGF)"/>
            <person name="Walter F."/>
            <person name="Albersmeier A."/>
            <person name="Kalinowski J."/>
            <person name="Ruckert C."/>
        </authorList>
    </citation>
    <scope>NUCLEOTIDE SEQUENCE</scope>
    <source>
        <strain evidence="5">KCTC 12988</strain>
    </source>
</reference>
<keyword evidence="6" id="KW-1185">Reference proteome</keyword>
<protein>
    <submittedName>
        <fullName evidence="5">LacI family transcriptional regulator</fullName>
    </submittedName>
</protein>
<keyword evidence="2" id="KW-0238">DNA-binding</keyword>